<proteinExistence type="predicted"/>
<evidence type="ECO:0000313" key="2">
    <source>
        <dbReference type="EMBL" id="SCZ97277.1"/>
    </source>
</evidence>
<evidence type="ECO:0000313" key="3">
    <source>
        <dbReference type="Proteomes" id="UP000249723"/>
    </source>
</evidence>
<accession>A0A2X0KW01</accession>
<sequence>MADLHSGRTRGFKSVNFSLTCRLGPLPAARKYVDADGMYVRRQRRYDINTCPGPAVWAASEIDLEWSHSYQRPEEHHPKDACRLVSVRTSTNTILWRNLFLRSNERSSSPGPSKSKKTDQNPNRSQQTIHKRDLGNGRNQEQLDEDQGQDEEEVEELERFDRN</sequence>
<dbReference type="AlphaFoldDB" id="A0A2X0KW01"/>
<reference evidence="3" key="1">
    <citation type="submission" date="2016-10" db="EMBL/GenBank/DDBJ databases">
        <authorList>
            <person name="Jeantristanb JTB J.-T."/>
            <person name="Ricardo R."/>
        </authorList>
    </citation>
    <scope>NUCLEOTIDE SEQUENCE [LARGE SCALE GENOMIC DNA]</scope>
</reference>
<organism evidence="2 3">
    <name type="scientific">Microbotryum saponariae</name>
    <dbReference type="NCBI Taxonomy" id="289078"/>
    <lineage>
        <taxon>Eukaryota</taxon>
        <taxon>Fungi</taxon>
        <taxon>Dikarya</taxon>
        <taxon>Basidiomycota</taxon>
        <taxon>Pucciniomycotina</taxon>
        <taxon>Microbotryomycetes</taxon>
        <taxon>Microbotryales</taxon>
        <taxon>Microbotryaceae</taxon>
        <taxon>Microbotryum</taxon>
    </lineage>
</organism>
<protein>
    <submittedName>
        <fullName evidence="2">BZ3500_MvSof-1268-A1-R1_Chr4-2g07105 protein</fullName>
    </submittedName>
</protein>
<feature type="compositionally biased region" description="Acidic residues" evidence="1">
    <location>
        <begin position="142"/>
        <end position="156"/>
    </location>
</feature>
<dbReference type="Proteomes" id="UP000249723">
    <property type="component" value="Unassembled WGS sequence"/>
</dbReference>
<dbReference type="EMBL" id="FMWP01000092">
    <property type="protein sequence ID" value="SCZ97277.1"/>
    <property type="molecule type" value="Genomic_DNA"/>
</dbReference>
<feature type="region of interest" description="Disordered" evidence="1">
    <location>
        <begin position="101"/>
        <end position="163"/>
    </location>
</feature>
<keyword evidence="3" id="KW-1185">Reference proteome</keyword>
<evidence type="ECO:0000256" key="1">
    <source>
        <dbReference type="SAM" id="MobiDB-lite"/>
    </source>
</evidence>
<gene>
    <name evidence="2" type="ORF">BZ3500_MVSOF-1268-A1-R1_CHR4-2G07105</name>
</gene>
<name>A0A2X0KW01_9BASI</name>